<feature type="transmembrane region" description="Helical" evidence="5">
    <location>
        <begin position="83"/>
        <end position="102"/>
    </location>
</feature>
<evidence type="ECO:0000313" key="7">
    <source>
        <dbReference type="Proteomes" id="UP000034794"/>
    </source>
</evidence>
<evidence type="ECO:0000313" key="6">
    <source>
        <dbReference type="EMBL" id="KKU32772.1"/>
    </source>
</evidence>
<protein>
    <submittedName>
        <fullName evidence="6">UbiA prenyltransferase</fullName>
    </submittedName>
</protein>
<evidence type="ECO:0000256" key="2">
    <source>
        <dbReference type="ARBA" id="ARBA00022692"/>
    </source>
</evidence>
<dbReference type="Gene3D" id="1.10.357.140">
    <property type="entry name" value="UbiA prenyltransferase"/>
    <property type="match status" value="1"/>
</dbReference>
<comment type="subcellular location">
    <subcellularLocation>
        <location evidence="1">Membrane</location>
        <topology evidence="1">Multi-pass membrane protein</topology>
    </subcellularLocation>
</comment>
<keyword evidence="3 5" id="KW-1133">Transmembrane helix</keyword>
<dbReference type="NCBIfam" id="NF008978">
    <property type="entry name" value="PRK12324.1-4"/>
    <property type="match status" value="1"/>
</dbReference>
<evidence type="ECO:0000256" key="1">
    <source>
        <dbReference type="ARBA" id="ARBA00004141"/>
    </source>
</evidence>
<sequence>MAILLALFKEVRPRQWVKNLSLFAALIFAGLLFQEGAFWKVFQAFIIFTIFSSVTYIFNDLIDVEADRKHPYKKFRPIANGDLPLSIAVFVLILGVVTGLTWAYAINYYLFLSGVTYLLVQVAYSQYLKKVPIVDVIVIASGYLIRVYAGAFTISAHMDVWFLMTVIAASLFLAVGKRRGEMTLLLNYKEVETRATLKRYTEHLLDIYTAMFATSTWITYALFSFNHPRIVPDGRALDIISILPKTLVSEKWMMITIPFVVYGIMRYLQLIYEKNEGESPERILLSDKPLMITGVSWAVMVIGVLYYVG</sequence>
<proteinExistence type="predicted"/>
<feature type="transmembrane region" description="Helical" evidence="5">
    <location>
        <begin position="160"/>
        <end position="176"/>
    </location>
</feature>
<dbReference type="InterPro" id="IPR044878">
    <property type="entry name" value="UbiA_sf"/>
</dbReference>
<gene>
    <name evidence="6" type="ORF">UX47_C0007G0016</name>
</gene>
<feature type="transmembrane region" description="Helical" evidence="5">
    <location>
        <begin position="204"/>
        <end position="223"/>
    </location>
</feature>
<dbReference type="GO" id="GO:0016765">
    <property type="term" value="F:transferase activity, transferring alkyl or aryl (other than methyl) groups"/>
    <property type="evidence" value="ECO:0007669"/>
    <property type="project" value="InterPro"/>
</dbReference>
<dbReference type="InterPro" id="IPR000537">
    <property type="entry name" value="UbiA_prenyltransferase"/>
</dbReference>
<dbReference type="GO" id="GO:0016020">
    <property type="term" value="C:membrane"/>
    <property type="evidence" value="ECO:0007669"/>
    <property type="project" value="UniProtKB-SubCell"/>
</dbReference>
<evidence type="ECO:0000256" key="5">
    <source>
        <dbReference type="SAM" id="Phobius"/>
    </source>
</evidence>
<comment type="caution">
    <text evidence="6">The sequence shown here is derived from an EMBL/GenBank/DDBJ whole genome shotgun (WGS) entry which is preliminary data.</text>
</comment>
<name>A0A0G1PJB0_9BACT</name>
<dbReference type="CDD" id="cd13963">
    <property type="entry name" value="PT_UbiA_2"/>
    <property type="match status" value="1"/>
</dbReference>
<feature type="transmembrane region" description="Helical" evidence="5">
    <location>
        <begin position="289"/>
        <end position="308"/>
    </location>
</feature>
<organism evidence="6 7">
    <name type="scientific">Candidatus Collierbacteria bacterium GW2011_GWA2_46_26</name>
    <dbReference type="NCBI Taxonomy" id="1618381"/>
    <lineage>
        <taxon>Bacteria</taxon>
        <taxon>Candidatus Collieribacteriota</taxon>
    </lineage>
</organism>
<evidence type="ECO:0000256" key="4">
    <source>
        <dbReference type="ARBA" id="ARBA00023136"/>
    </source>
</evidence>
<feature type="transmembrane region" description="Helical" evidence="5">
    <location>
        <begin position="20"/>
        <end position="39"/>
    </location>
</feature>
<feature type="transmembrane region" description="Helical" evidence="5">
    <location>
        <begin position="136"/>
        <end position="154"/>
    </location>
</feature>
<accession>A0A0G1PJB0</accession>
<keyword evidence="2 5" id="KW-0812">Transmembrane</keyword>
<feature type="transmembrane region" description="Helical" evidence="5">
    <location>
        <begin position="45"/>
        <end position="62"/>
    </location>
</feature>
<feature type="transmembrane region" description="Helical" evidence="5">
    <location>
        <begin position="252"/>
        <end position="268"/>
    </location>
</feature>
<keyword evidence="4 5" id="KW-0472">Membrane</keyword>
<dbReference type="AlphaFoldDB" id="A0A0G1PJB0"/>
<keyword evidence="6" id="KW-0808">Transferase</keyword>
<dbReference type="Pfam" id="PF01040">
    <property type="entry name" value="UbiA"/>
    <property type="match status" value="1"/>
</dbReference>
<reference evidence="6 7" key="1">
    <citation type="journal article" date="2015" name="Nature">
        <title>rRNA introns, odd ribosomes, and small enigmatic genomes across a large radiation of phyla.</title>
        <authorList>
            <person name="Brown C.T."/>
            <person name="Hug L.A."/>
            <person name="Thomas B.C."/>
            <person name="Sharon I."/>
            <person name="Castelle C.J."/>
            <person name="Singh A."/>
            <person name="Wilkins M.J."/>
            <person name="Williams K.H."/>
            <person name="Banfield J.F."/>
        </authorList>
    </citation>
    <scope>NUCLEOTIDE SEQUENCE [LARGE SCALE GENOMIC DNA]</scope>
</reference>
<dbReference type="EMBL" id="LCMI01000007">
    <property type="protein sequence ID" value="KKU32772.1"/>
    <property type="molecule type" value="Genomic_DNA"/>
</dbReference>
<dbReference type="Proteomes" id="UP000034794">
    <property type="component" value="Unassembled WGS sequence"/>
</dbReference>
<evidence type="ECO:0000256" key="3">
    <source>
        <dbReference type="ARBA" id="ARBA00022989"/>
    </source>
</evidence>